<feature type="transmembrane region" description="Helical" evidence="9">
    <location>
        <begin position="389"/>
        <end position="412"/>
    </location>
</feature>
<feature type="transmembrane region" description="Helical" evidence="9">
    <location>
        <begin position="123"/>
        <end position="143"/>
    </location>
</feature>
<dbReference type="FunFam" id="1.10.3730.20:FF:000006">
    <property type="entry name" value="Probable magnesium transporter"/>
    <property type="match status" value="1"/>
</dbReference>
<dbReference type="GO" id="GO:0005886">
    <property type="term" value="C:plasma membrane"/>
    <property type="evidence" value="ECO:0007669"/>
    <property type="project" value="UniProtKB-SubCell"/>
</dbReference>
<feature type="transmembrane region" description="Helical" evidence="9">
    <location>
        <begin position="325"/>
        <end position="344"/>
    </location>
</feature>
<evidence type="ECO:0000256" key="2">
    <source>
        <dbReference type="ARBA" id="ARBA00007001"/>
    </source>
</evidence>
<feature type="non-terminal residue" evidence="10">
    <location>
        <position position="1"/>
    </location>
</feature>
<dbReference type="PANTHER" id="PTHR12570:SF65">
    <property type="entry name" value="MAGNESIUM TRANSPORTER NIPA9-RELATED"/>
    <property type="match status" value="1"/>
</dbReference>
<dbReference type="InterPro" id="IPR008521">
    <property type="entry name" value="Mg_trans_NIPA"/>
</dbReference>
<dbReference type="GO" id="GO:0005769">
    <property type="term" value="C:early endosome"/>
    <property type="evidence" value="ECO:0007669"/>
    <property type="project" value="UniProtKB-SubCell"/>
</dbReference>
<evidence type="ECO:0000256" key="1">
    <source>
        <dbReference type="ARBA" id="ARBA00004141"/>
    </source>
</evidence>
<evidence type="ECO:0000256" key="9">
    <source>
        <dbReference type="RuleBase" id="RU363078"/>
    </source>
</evidence>
<keyword evidence="9" id="KW-1003">Cell membrane</keyword>
<keyword evidence="9" id="KW-0406">Ion transport</keyword>
<dbReference type="InterPro" id="IPR037185">
    <property type="entry name" value="EmrE-like"/>
</dbReference>
<comment type="function">
    <text evidence="8 9">Acts as a Mg(2+) transporter. Can also transport other divalent cations such as Fe(2+), Sr(2+), Ba(2+), Mn(2+) and Co(2+) but to a much less extent than Mg(2+).</text>
</comment>
<dbReference type="SUPFAM" id="SSF103481">
    <property type="entry name" value="Multidrug resistance efflux transporter EmrE"/>
    <property type="match status" value="1"/>
</dbReference>
<feature type="transmembrane region" description="Helical" evidence="9">
    <location>
        <begin position="356"/>
        <end position="377"/>
    </location>
</feature>
<evidence type="ECO:0000313" key="11">
    <source>
        <dbReference type="Proteomes" id="UP000325081"/>
    </source>
</evidence>
<keyword evidence="4 9" id="KW-0812">Transmembrane</keyword>
<dbReference type="OrthoDB" id="897006at2759"/>
<comment type="subunit">
    <text evidence="3 9">Homodimer.</text>
</comment>
<comment type="subcellular location">
    <subcellularLocation>
        <location evidence="9">Cell membrane</location>
        <topology evidence="9">Multi-pass membrane protein</topology>
    </subcellularLocation>
    <subcellularLocation>
        <location evidence="9">Early endosome</location>
    </subcellularLocation>
    <subcellularLocation>
        <location evidence="1">Membrane</location>
        <topology evidence="1">Multi-pass membrane protein</topology>
    </subcellularLocation>
</comment>
<gene>
    <name evidence="10" type="ORF">STAS_11677</name>
</gene>
<evidence type="ECO:0000256" key="4">
    <source>
        <dbReference type="ARBA" id="ARBA00022692"/>
    </source>
</evidence>
<sequence length="463" mass="51021">TFLGARNRASAQTKGVPFIDGDLSSVFSEVQIFAREGSLRILHIFPNPTLANFVLVIIIQYTHIIYHTQRSLEGGEMWESICLTVAATAGNNIGKVLQKKGTLILPPLSFKLKVIRAYASNRAWITGFLMDIFGAILMLLALSHAPVSVIQPVSGCGLAILSVFSHFYLKEIMNPIDWMGIIFAGIGTIGVGAGGEEQKSSSISIYHLPWLACVVAVLFVVFNCRDGNVLIISLLNSEVCLMEQMQYFQLTKQSYKLSSSKSSSYHVLLNGWLRVYRRQRREQELMQYEVVEEIIYGLESGILFGIASVISKMGFVFLEQGFSKLLLPICISISICCSGSGFVYQTRGLKHGRAIVVSTCAAVASIVTGVLAGMLALGERLPSAPVARLMLLLGWLFIIVGVILLVTSTRLVRYLPRPWRRFVRSGVERRQSSSIRTRETNPSAVIQTSTLHHLLSSPSKSKS</sequence>
<feature type="transmembrane region" description="Helical" evidence="9">
    <location>
        <begin position="205"/>
        <end position="224"/>
    </location>
</feature>
<evidence type="ECO:0000256" key="6">
    <source>
        <dbReference type="ARBA" id="ARBA00022989"/>
    </source>
</evidence>
<keyword evidence="6 9" id="KW-1133">Transmembrane helix</keyword>
<keyword evidence="7 9" id="KW-0472">Membrane</keyword>
<evidence type="ECO:0000313" key="10">
    <source>
        <dbReference type="EMBL" id="GER35404.1"/>
    </source>
</evidence>
<feature type="transmembrane region" description="Helical" evidence="9">
    <location>
        <begin position="176"/>
        <end position="193"/>
    </location>
</feature>
<evidence type="ECO:0000256" key="7">
    <source>
        <dbReference type="ARBA" id="ARBA00023136"/>
    </source>
</evidence>
<keyword evidence="11" id="KW-1185">Reference proteome</keyword>
<evidence type="ECO:0000256" key="5">
    <source>
        <dbReference type="ARBA" id="ARBA00022753"/>
    </source>
</evidence>
<reference evidence="11" key="1">
    <citation type="journal article" date="2019" name="Curr. Biol.">
        <title>Genome Sequence of Striga asiatica Provides Insight into the Evolution of Plant Parasitism.</title>
        <authorList>
            <person name="Yoshida S."/>
            <person name="Kim S."/>
            <person name="Wafula E.K."/>
            <person name="Tanskanen J."/>
            <person name="Kim Y.M."/>
            <person name="Honaas L."/>
            <person name="Yang Z."/>
            <person name="Spallek T."/>
            <person name="Conn C.E."/>
            <person name="Ichihashi Y."/>
            <person name="Cheong K."/>
            <person name="Cui S."/>
            <person name="Der J.P."/>
            <person name="Gundlach H."/>
            <person name="Jiao Y."/>
            <person name="Hori C."/>
            <person name="Ishida J.K."/>
            <person name="Kasahara H."/>
            <person name="Kiba T."/>
            <person name="Kim M.S."/>
            <person name="Koo N."/>
            <person name="Laohavisit A."/>
            <person name="Lee Y.H."/>
            <person name="Lumba S."/>
            <person name="McCourt P."/>
            <person name="Mortimer J.C."/>
            <person name="Mutuku J.M."/>
            <person name="Nomura T."/>
            <person name="Sasaki-Sekimoto Y."/>
            <person name="Seto Y."/>
            <person name="Wang Y."/>
            <person name="Wakatake T."/>
            <person name="Sakakibara H."/>
            <person name="Demura T."/>
            <person name="Yamaguchi S."/>
            <person name="Yoneyama K."/>
            <person name="Manabe R.I."/>
            <person name="Nelson D.C."/>
            <person name="Schulman A.H."/>
            <person name="Timko M.P."/>
            <person name="dePamphilis C.W."/>
            <person name="Choi D."/>
            <person name="Shirasu K."/>
        </authorList>
    </citation>
    <scope>NUCLEOTIDE SEQUENCE [LARGE SCALE GENOMIC DNA]</scope>
    <source>
        <strain evidence="11">cv. UVA1</strain>
    </source>
</reference>
<evidence type="ECO:0000256" key="3">
    <source>
        <dbReference type="ARBA" id="ARBA00011738"/>
    </source>
</evidence>
<accession>A0A5A7PRM4</accession>
<proteinExistence type="inferred from homology"/>
<dbReference type="EMBL" id="BKCP01004961">
    <property type="protein sequence ID" value="GER35404.1"/>
    <property type="molecule type" value="Genomic_DNA"/>
</dbReference>
<comment type="caution">
    <text evidence="10">The sequence shown here is derived from an EMBL/GenBank/DDBJ whole genome shotgun (WGS) entry which is preliminary data.</text>
</comment>
<protein>
    <recommendedName>
        <fullName evidence="9">Probable magnesium transporter</fullName>
    </recommendedName>
</protein>
<dbReference type="Proteomes" id="UP000325081">
    <property type="component" value="Unassembled WGS sequence"/>
</dbReference>
<feature type="transmembrane region" description="Helical" evidence="9">
    <location>
        <begin position="149"/>
        <end position="169"/>
    </location>
</feature>
<comment type="similarity">
    <text evidence="2 9">Belongs to the NIPA (TC 2.A.7) family.</text>
</comment>
<name>A0A5A7PRM4_STRAF</name>
<dbReference type="PANTHER" id="PTHR12570">
    <property type="match status" value="1"/>
</dbReference>
<feature type="transmembrane region" description="Helical" evidence="9">
    <location>
        <begin position="294"/>
        <end position="313"/>
    </location>
</feature>
<keyword evidence="5 9" id="KW-0967">Endosome</keyword>
<evidence type="ECO:0000256" key="8">
    <source>
        <dbReference type="ARBA" id="ARBA00025284"/>
    </source>
</evidence>
<dbReference type="Gene3D" id="1.10.3730.20">
    <property type="match status" value="1"/>
</dbReference>
<dbReference type="AlphaFoldDB" id="A0A5A7PRM4"/>
<keyword evidence="9" id="KW-0813">Transport</keyword>
<keyword evidence="9" id="KW-0460">Magnesium</keyword>
<dbReference type="GO" id="GO:0015095">
    <property type="term" value="F:magnesium ion transmembrane transporter activity"/>
    <property type="evidence" value="ECO:0007669"/>
    <property type="project" value="UniProtKB-UniRule"/>
</dbReference>
<organism evidence="10 11">
    <name type="scientific">Striga asiatica</name>
    <name type="common">Asiatic witchweed</name>
    <name type="synonym">Buchnera asiatica</name>
    <dbReference type="NCBI Taxonomy" id="4170"/>
    <lineage>
        <taxon>Eukaryota</taxon>
        <taxon>Viridiplantae</taxon>
        <taxon>Streptophyta</taxon>
        <taxon>Embryophyta</taxon>
        <taxon>Tracheophyta</taxon>
        <taxon>Spermatophyta</taxon>
        <taxon>Magnoliopsida</taxon>
        <taxon>eudicotyledons</taxon>
        <taxon>Gunneridae</taxon>
        <taxon>Pentapetalae</taxon>
        <taxon>asterids</taxon>
        <taxon>lamiids</taxon>
        <taxon>Lamiales</taxon>
        <taxon>Orobanchaceae</taxon>
        <taxon>Buchnereae</taxon>
        <taxon>Striga</taxon>
    </lineage>
</organism>